<name>A0AAU9C8D0_9GAMM</name>
<dbReference type="RefSeq" id="WP_286293146.1">
    <property type="nucleotide sequence ID" value="NZ_AP024718.1"/>
</dbReference>
<feature type="transmembrane region" description="Helical" evidence="1">
    <location>
        <begin position="35"/>
        <end position="55"/>
    </location>
</feature>
<evidence type="ECO:0008006" key="4">
    <source>
        <dbReference type="Google" id="ProtNLM"/>
    </source>
</evidence>
<keyword evidence="1" id="KW-0812">Transmembrane</keyword>
<keyword evidence="1" id="KW-0472">Membrane</keyword>
<feature type="transmembrane region" description="Helical" evidence="1">
    <location>
        <begin position="61"/>
        <end position="79"/>
    </location>
</feature>
<accession>A0AAU9C8D0</accession>
<evidence type="ECO:0000313" key="3">
    <source>
        <dbReference type="Proteomes" id="UP001321450"/>
    </source>
</evidence>
<sequence length="146" mass="16792">MTVHQHHLDEIDVEVLLELYRQACINARAYIRLRYLRFAIFVAINAVVGAATFAIAELHPYHIYIALFGIVLTVLFWILDSRTQKFYDLKCRRILACEKLLGVADYFVPFTEEAPPGLPIRVLMHLIFATILAGWLVLELLIVLQP</sequence>
<feature type="transmembrane region" description="Helical" evidence="1">
    <location>
        <begin position="122"/>
        <end position="144"/>
    </location>
</feature>
<reference evidence="3" key="1">
    <citation type="journal article" date="2024" name="Int. J. Syst. Evol. Microbiol.">
        <title>Methylomarinovum tepidoasis sp. nov., a moderately thermophilic methanotroph of the family Methylothermaceae isolated from a deep-sea hydrothermal field.</title>
        <authorList>
            <person name="Hirayama H."/>
            <person name="Takaki Y."/>
            <person name="Abe M."/>
            <person name="Miyazaki M."/>
            <person name="Uematsu K."/>
            <person name="Matsui Y."/>
            <person name="Takai K."/>
        </authorList>
    </citation>
    <scope>NUCLEOTIDE SEQUENCE [LARGE SCALE GENOMIC DNA]</scope>
    <source>
        <strain evidence="3">IN45</strain>
    </source>
</reference>
<gene>
    <name evidence="2" type="ORF">MIN45_P0458</name>
</gene>
<protein>
    <recommendedName>
        <fullName evidence="4">Small integral membrane protein</fullName>
    </recommendedName>
</protein>
<evidence type="ECO:0000313" key="2">
    <source>
        <dbReference type="EMBL" id="BCX88091.1"/>
    </source>
</evidence>
<dbReference type="KEGG" id="meiy:MIN45_P0458"/>
<organism evidence="2 3">
    <name type="scientific">Methylomarinovum tepidoasis</name>
    <dbReference type="NCBI Taxonomy" id="2840183"/>
    <lineage>
        <taxon>Bacteria</taxon>
        <taxon>Pseudomonadati</taxon>
        <taxon>Pseudomonadota</taxon>
        <taxon>Gammaproteobacteria</taxon>
        <taxon>Methylococcales</taxon>
        <taxon>Methylothermaceae</taxon>
        <taxon>Methylomarinovum</taxon>
    </lineage>
</organism>
<evidence type="ECO:0000256" key="1">
    <source>
        <dbReference type="SAM" id="Phobius"/>
    </source>
</evidence>
<dbReference type="Proteomes" id="UP001321450">
    <property type="component" value="Chromosome"/>
</dbReference>
<keyword evidence="3" id="KW-1185">Reference proteome</keyword>
<dbReference type="AlphaFoldDB" id="A0AAU9C8D0"/>
<dbReference type="EMBL" id="AP024718">
    <property type="protein sequence ID" value="BCX88091.1"/>
    <property type="molecule type" value="Genomic_DNA"/>
</dbReference>
<proteinExistence type="predicted"/>
<keyword evidence="1" id="KW-1133">Transmembrane helix</keyword>